<proteinExistence type="predicted"/>
<reference evidence="3 4" key="1">
    <citation type="submission" date="2018-08" db="EMBL/GenBank/DDBJ databases">
        <title>A genome reference for cultivated species of the human gut microbiota.</title>
        <authorList>
            <person name="Zou Y."/>
            <person name="Xue W."/>
            <person name="Luo G."/>
        </authorList>
    </citation>
    <scope>NUCLEOTIDE SEQUENCE [LARGE SCALE GENOMIC DNA]</scope>
    <source>
        <strain evidence="3 4">AM31-10</strain>
    </source>
</reference>
<sequence length="507" mass="57816">MSDLKFIKIFVPLVLGGGFSIPLRGNSVENNCPNILFIITDDQSLPYCSAYGSAFVNTPAFDFIAKQGCLFQNAYVTSPGSSPSRASILSGMYPWQIREAGTHCSYFPQDIICYTDILEEQGYSVGYTGKGWRPGDWKGRSRNPAGKVFNQKKLLPPYKGISAIDYVENFKNFFNNARKDKPFCFWVGFNEPHRGFEQNSWRKEGKLLTNVNIPGFLPDDEVVKGDLLDYAVEIEWLDSQVLKIIEFLKENDAFDDTLIIMTSDNGMPFPNAKATCYDAGIHVPLAICWGDRVKRKNTDVIISSIDFAPTILDAAGVAFSKYSHMPGESLLPFLISHEEHKQNVAFSGRERHSSSRYNNWGYPIRCIRKGDYLYIRNFHPERWPVGDPTPLTADNKLVKPHSGYFDIDESPTKDYFIQNRDIGKGIKYFIRTVGFRPYEELYNIKHDPGCLDNLVGCPKSELLLNKLRKNLDDMLDKTNDVRVTSELGDSIWESYPRRDFMRNFPNF</sequence>
<feature type="modified residue" description="3-oxoalanine (Ser)" evidence="1">
    <location>
        <position position="81"/>
    </location>
</feature>
<dbReference type="InterPro" id="IPR052701">
    <property type="entry name" value="GAG_Ulvan_Degrading_Sulfatases"/>
</dbReference>
<dbReference type="InterPro" id="IPR017850">
    <property type="entry name" value="Alkaline_phosphatase_core_sf"/>
</dbReference>
<accession>A0A414FMC3</accession>
<gene>
    <name evidence="3" type="ORF">DW789_13570</name>
</gene>
<dbReference type="RefSeq" id="WP_118165939.1">
    <property type="nucleotide sequence ID" value="NZ_JAQEYB010000033.1"/>
</dbReference>
<evidence type="ECO:0000313" key="3">
    <source>
        <dbReference type="EMBL" id="RHD49924.1"/>
    </source>
</evidence>
<comment type="PTM">
    <text evidence="1">The conversion to 3-oxoalanine (also known as C-formylglycine, FGly), of a serine or cysteine residue in prokaryotes and of a cysteine residue in eukaryotes, is critical for catalytic activity.</text>
</comment>
<evidence type="ECO:0000256" key="1">
    <source>
        <dbReference type="PIRSR" id="PIRSR600917-52"/>
    </source>
</evidence>
<dbReference type="Proteomes" id="UP000284361">
    <property type="component" value="Unassembled WGS sequence"/>
</dbReference>
<feature type="domain" description="Sulfatase N-terminal" evidence="2">
    <location>
        <begin position="33"/>
        <end position="317"/>
    </location>
</feature>
<dbReference type="PANTHER" id="PTHR43751">
    <property type="entry name" value="SULFATASE"/>
    <property type="match status" value="1"/>
</dbReference>
<evidence type="ECO:0000259" key="2">
    <source>
        <dbReference type="Pfam" id="PF00884"/>
    </source>
</evidence>
<evidence type="ECO:0000313" key="4">
    <source>
        <dbReference type="Proteomes" id="UP000284361"/>
    </source>
</evidence>
<dbReference type="CDD" id="cd16027">
    <property type="entry name" value="SGSH"/>
    <property type="match status" value="1"/>
</dbReference>
<dbReference type="EMBL" id="QSJG01000036">
    <property type="protein sequence ID" value="RHD49924.1"/>
    <property type="molecule type" value="Genomic_DNA"/>
</dbReference>
<name>A0A414FMC3_9BACT</name>
<organism evidence="3 4">
    <name type="scientific">Phocaeicola plebeius</name>
    <dbReference type="NCBI Taxonomy" id="310297"/>
    <lineage>
        <taxon>Bacteria</taxon>
        <taxon>Pseudomonadati</taxon>
        <taxon>Bacteroidota</taxon>
        <taxon>Bacteroidia</taxon>
        <taxon>Bacteroidales</taxon>
        <taxon>Bacteroidaceae</taxon>
        <taxon>Phocaeicola</taxon>
    </lineage>
</organism>
<comment type="caution">
    <text evidence="3">The sequence shown here is derived from an EMBL/GenBank/DDBJ whole genome shotgun (WGS) entry which is preliminary data.</text>
</comment>
<dbReference type="SUPFAM" id="SSF53649">
    <property type="entry name" value="Alkaline phosphatase-like"/>
    <property type="match status" value="1"/>
</dbReference>
<dbReference type="Gene3D" id="3.40.720.10">
    <property type="entry name" value="Alkaline Phosphatase, subunit A"/>
    <property type="match status" value="1"/>
</dbReference>
<dbReference type="InterPro" id="IPR000917">
    <property type="entry name" value="Sulfatase_N"/>
</dbReference>
<protein>
    <submittedName>
        <fullName evidence="3">Heparan N-sulfatase</fullName>
    </submittedName>
</protein>
<dbReference type="PANTHER" id="PTHR43751:SF1">
    <property type="entry name" value="SULFATASE ATSG-RELATED"/>
    <property type="match status" value="1"/>
</dbReference>
<dbReference type="Pfam" id="PF00884">
    <property type="entry name" value="Sulfatase"/>
    <property type="match status" value="1"/>
</dbReference>
<dbReference type="AlphaFoldDB" id="A0A414FMC3"/>